<dbReference type="OrthoDB" id="2989832at2"/>
<dbReference type="EMBL" id="QRMZ01000014">
    <property type="protein sequence ID" value="RHK05872.1"/>
    <property type="molecule type" value="Genomic_DNA"/>
</dbReference>
<feature type="transmembrane region" description="Helical" evidence="1">
    <location>
        <begin position="12"/>
        <end position="32"/>
    </location>
</feature>
<dbReference type="RefSeq" id="WP_005234590.1">
    <property type="nucleotide sequence ID" value="NZ_CABGIF010000002.1"/>
</dbReference>
<organism evidence="2 3">
    <name type="scientific">Enterococcus casseliflavus</name>
    <name type="common">Enterococcus flavescens</name>
    <dbReference type="NCBI Taxonomy" id="37734"/>
    <lineage>
        <taxon>Bacteria</taxon>
        <taxon>Bacillati</taxon>
        <taxon>Bacillota</taxon>
        <taxon>Bacilli</taxon>
        <taxon>Lactobacillales</taxon>
        <taxon>Enterococcaceae</taxon>
        <taxon>Enterococcus</taxon>
    </lineage>
</organism>
<proteinExistence type="predicted"/>
<dbReference type="AlphaFoldDB" id="A0A1G8WQJ0"/>
<keyword evidence="1" id="KW-0472">Membrane</keyword>
<evidence type="ECO:0000313" key="2">
    <source>
        <dbReference type="EMBL" id="RHK05872.1"/>
    </source>
</evidence>
<comment type="caution">
    <text evidence="2">The sequence shown here is derived from an EMBL/GenBank/DDBJ whole genome shotgun (WGS) entry which is preliminary data.</text>
</comment>
<keyword evidence="1" id="KW-0812">Transmembrane</keyword>
<protein>
    <submittedName>
        <fullName evidence="2">Uncharacterized protein</fullName>
    </submittedName>
</protein>
<keyword evidence="1" id="KW-1133">Transmembrane helix</keyword>
<name>A0A1G8WQJ0_ENTCA</name>
<evidence type="ECO:0000256" key="1">
    <source>
        <dbReference type="SAM" id="Phobius"/>
    </source>
</evidence>
<dbReference type="GeneID" id="91575351"/>
<accession>A0A1G8WQJ0</accession>
<gene>
    <name evidence="2" type="ORF">DW084_11090</name>
</gene>
<dbReference type="Proteomes" id="UP000286288">
    <property type="component" value="Unassembled WGS sequence"/>
</dbReference>
<reference evidence="2 3" key="1">
    <citation type="submission" date="2018-08" db="EMBL/GenBank/DDBJ databases">
        <title>A genome reference for cultivated species of the human gut microbiota.</title>
        <authorList>
            <person name="Zou Y."/>
            <person name="Xue W."/>
            <person name="Luo G."/>
        </authorList>
    </citation>
    <scope>NUCLEOTIDE SEQUENCE [LARGE SCALE GENOMIC DNA]</scope>
    <source>
        <strain evidence="2 3">AF48-16</strain>
    </source>
</reference>
<sequence>MENEHPLHYFKNGLTIGLGLGFAGGIFSTIWLKKRQAMNADDVLDNIKAAFIKEGPIEGSWINFEKQPLRKFAITSQGYTGGITRTEDGQLVTYEFLADAHTGTVLDIQRAIVE</sequence>
<evidence type="ECO:0000313" key="3">
    <source>
        <dbReference type="Proteomes" id="UP000286288"/>
    </source>
</evidence>